<dbReference type="AlphaFoldDB" id="A0A392VW38"/>
<organism evidence="1 2">
    <name type="scientific">Trifolium medium</name>
    <dbReference type="NCBI Taxonomy" id="97028"/>
    <lineage>
        <taxon>Eukaryota</taxon>
        <taxon>Viridiplantae</taxon>
        <taxon>Streptophyta</taxon>
        <taxon>Embryophyta</taxon>
        <taxon>Tracheophyta</taxon>
        <taxon>Spermatophyta</taxon>
        <taxon>Magnoliopsida</taxon>
        <taxon>eudicotyledons</taxon>
        <taxon>Gunneridae</taxon>
        <taxon>Pentapetalae</taxon>
        <taxon>rosids</taxon>
        <taxon>fabids</taxon>
        <taxon>Fabales</taxon>
        <taxon>Fabaceae</taxon>
        <taxon>Papilionoideae</taxon>
        <taxon>50 kb inversion clade</taxon>
        <taxon>NPAAA clade</taxon>
        <taxon>Hologalegina</taxon>
        <taxon>IRL clade</taxon>
        <taxon>Trifolieae</taxon>
        <taxon>Trifolium</taxon>
    </lineage>
</organism>
<accession>A0A392VW38</accession>
<feature type="non-terminal residue" evidence="1">
    <location>
        <position position="38"/>
    </location>
</feature>
<proteinExistence type="predicted"/>
<protein>
    <submittedName>
        <fullName evidence="1">Uncharacterized protein</fullName>
    </submittedName>
</protein>
<dbReference type="Proteomes" id="UP000265520">
    <property type="component" value="Unassembled WGS sequence"/>
</dbReference>
<dbReference type="PROSITE" id="PS51257">
    <property type="entry name" value="PROKAR_LIPOPROTEIN"/>
    <property type="match status" value="1"/>
</dbReference>
<keyword evidence="2" id="KW-1185">Reference proteome</keyword>
<evidence type="ECO:0000313" key="1">
    <source>
        <dbReference type="EMBL" id="MCI91703.1"/>
    </source>
</evidence>
<comment type="caution">
    <text evidence="1">The sequence shown here is derived from an EMBL/GenBank/DDBJ whole genome shotgun (WGS) entry which is preliminary data.</text>
</comment>
<reference evidence="1 2" key="1">
    <citation type="journal article" date="2018" name="Front. Plant Sci.">
        <title>Red Clover (Trifolium pratense) and Zigzag Clover (T. medium) - A Picture of Genomic Similarities and Differences.</title>
        <authorList>
            <person name="Dluhosova J."/>
            <person name="Istvanek J."/>
            <person name="Nedelnik J."/>
            <person name="Repkova J."/>
        </authorList>
    </citation>
    <scope>NUCLEOTIDE SEQUENCE [LARGE SCALE GENOMIC DNA]</scope>
    <source>
        <strain evidence="2">cv. 10/8</strain>
        <tissue evidence="1">Leaf</tissue>
    </source>
</reference>
<dbReference type="EMBL" id="LXQA011280371">
    <property type="protein sequence ID" value="MCI91703.1"/>
    <property type="molecule type" value="Genomic_DNA"/>
</dbReference>
<name>A0A392VW38_9FABA</name>
<evidence type="ECO:0000313" key="2">
    <source>
        <dbReference type="Proteomes" id="UP000265520"/>
    </source>
</evidence>
<sequence>MSTKLLPLSENCTAPMCSSFGSCGENSNGGFTDLTDDS</sequence>